<dbReference type="RefSeq" id="WP_308347304.1">
    <property type="nucleotide sequence ID" value="NZ_CP129971.1"/>
</dbReference>
<sequence length="153" mass="17202">MKNETDALTVRISQLEEKRAEELSILKAQFQTTKESLEPFNLIKSTIDKVSSSSEIKNNIIGSAIGIGTAVFSKKILMGGSHNPIKNILGTLIQFAIGNVVSKNANEMKSKVGRFIHFFMKRRRKAVIEVQEANVQNMDELTEYGNEKKIFRN</sequence>
<protein>
    <submittedName>
        <fullName evidence="1">Uncharacterized protein</fullName>
    </submittedName>
</protein>
<reference evidence="1 2" key="1">
    <citation type="submission" date="2023-08" db="EMBL/GenBank/DDBJ databases">
        <title>Comparative genomics and taxonomic characterization of three novel marine species of genus Marivirga.</title>
        <authorList>
            <person name="Muhammad N."/>
            <person name="Kim S.-G."/>
        </authorList>
    </citation>
    <scope>NUCLEOTIDE SEQUENCE [LARGE SCALE GENOMIC DNA]</scope>
    <source>
        <strain evidence="1 2">BDSF4-3</strain>
    </source>
</reference>
<dbReference type="KEGG" id="msaa:QYS49_23985"/>
<evidence type="ECO:0000313" key="1">
    <source>
        <dbReference type="EMBL" id="WKK74730.2"/>
    </source>
</evidence>
<dbReference type="Proteomes" id="UP001230496">
    <property type="component" value="Chromosome"/>
</dbReference>
<keyword evidence="2" id="KW-1185">Reference proteome</keyword>
<evidence type="ECO:0000313" key="2">
    <source>
        <dbReference type="Proteomes" id="UP001230496"/>
    </source>
</evidence>
<organism evidence="1 2">
    <name type="scientific">Marivirga salinarum</name>
    <dbReference type="NCBI Taxonomy" id="3059078"/>
    <lineage>
        <taxon>Bacteria</taxon>
        <taxon>Pseudomonadati</taxon>
        <taxon>Bacteroidota</taxon>
        <taxon>Cytophagia</taxon>
        <taxon>Cytophagales</taxon>
        <taxon>Marivirgaceae</taxon>
        <taxon>Marivirga</taxon>
    </lineage>
</organism>
<name>A0AA49GAD8_9BACT</name>
<accession>A0AA49GAD8</accession>
<dbReference type="AlphaFoldDB" id="A0AA49GAD8"/>
<proteinExistence type="predicted"/>
<dbReference type="EMBL" id="CP129971">
    <property type="protein sequence ID" value="WKK74730.2"/>
    <property type="molecule type" value="Genomic_DNA"/>
</dbReference>
<gene>
    <name evidence="1" type="ORF">QYS49_23985</name>
</gene>